<comment type="caution">
    <text evidence="1">The sequence shown here is derived from an EMBL/GenBank/DDBJ whole genome shotgun (WGS) entry which is preliminary data.</text>
</comment>
<dbReference type="Proteomes" id="UP001140817">
    <property type="component" value="Unassembled WGS sequence"/>
</dbReference>
<dbReference type="EMBL" id="JANKBY010000555">
    <property type="protein sequence ID" value="MCR1825095.1"/>
    <property type="molecule type" value="Genomic_DNA"/>
</dbReference>
<evidence type="ECO:0000313" key="1">
    <source>
        <dbReference type="EMBL" id="MCR1825095.1"/>
    </source>
</evidence>
<gene>
    <name evidence="1" type="ORF">NSA58_20325</name>
</gene>
<organism evidence="1 2">
    <name type="scientific">Terrisporobacter muris</name>
    <dbReference type="NCBI Taxonomy" id="2963284"/>
    <lineage>
        <taxon>Bacteria</taxon>
        <taxon>Bacillati</taxon>
        <taxon>Bacillota</taxon>
        <taxon>Clostridia</taxon>
        <taxon>Peptostreptococcales</taxon>
        <taxon>Peptostreptococcaceae</taxon>
        <taxon>Terrisporobacter</taxon>
    </lineage>
</organism>
<reference evidence="1" key="1">
    <citation type="submission" date="2022-07" db="EMBL/GenBank/DDBJ databases">
        <title>Enhanced cultured diversity of the mouse gut microbiota enables custom-made synthetic communities.</title>
        <authorList>
            <person name="Afrizal A."/>
        </authorList>
    </citation>
    <scope>NUCLEOTIDE SEQUENCE</scope>
    <source>
        <strain evidence="1">DSM 29186</strain>
    </source>
</reference>
<keyword evidence="2" id="KW-1185">Reference proteome</keyword>
<evidence type="ECO:0000313" key="2">
    <source>
        <dbReference type="Proteomes" id="UP001140817"/>
    </source>
</evidence>
<dbReference type="AlphaFoldDB" id="A0A9X2MEE1"/>
<dbReference type="RefSeq" id="WP_200886381.1">
    <property type="nucleotide sequence ID" value="NZ_JANKBY010000555.1"/>
</dbReference>
<protein>
    <submittedName>
        <fullName evidence="1">Uncharacterized protein</fullName>
    </submittedName>
</protein>
<proteinExistence type="predicted"/>
<name>A0A9X2MEE1_9FIRM</name>
<accession>A0A9X2MEE1</accession>
<sequence>MAETKITGSSQRNAKDVAIELTELYYRVSKEEAKSAEEVGDTYVKIYNIIKDAR</sequence>